<dbReference type="GO" id="GO:0008483">
    <property type="term" value="F:transaminase activity"/>
    <property type="evidence" value="ECO:0007669"/>
    <property type="project" value="UniProtKB-KW"/>
</dbReference>
<keyword evidence="6" id="KW-0032">Aminotransferase</keyword>
<evidence type="ECO:0000256" key="2">
    <source>
        <dbReference type="NCBIfam" id="TIGR03588"/>
    </source>
</evidence>
<accession>A0A6S6S4X9</accession>
<dbReference type="CDD" id="cd00616">
    <property type="entry name" value="AHBA_syn"/>
    <property type="match status" value="1"/>
</dbReference>
<organism evidence="6">
    <name type="scientific">uncultured Sulfurovum sp</name>
    <dbReference type="NCBI Taxonomy" id="269237"/>
    <lineage>
        <taxon>Bacteria</taxon>
        <taxon>Pseudomonadati</taxon>
        <taxon>Campylobacterota</taxon>
        <taxon>Epsilonproteobacteria</taxon>
        <taxon>Campylobacterales</taxon>
        <taxon>Sulfurovaceae</taxon>
        <taxon>Sulfurovum</taxon>
        <taxon>environmental samples</taxon>
    </lineage>
</organism>
<name>A0A6S6S4X9_9BACT</name>
<dbReference type="Gene3D" id="3.90.1150.10">
    <property type="entry name" value="Aspartate Aminotransferase, domain 1"/>
    <property type="match status" value="1"/>
</dbReference>
<dbReference type="Gene3D" id="3.40.640.10">
    <property type="entry name" value="Type I PLP-dependent aspartate aminotransferase-like (Major domain)"/>
    <property type="match status" value="1"/>
</dbReference>
<evidence type="ECO:0000256" key="4">
    <source>
        <dbReference type="PIRSR" id="PIRSR000390-2"/>
    </source>
</evidence>
<evidence type="ECO:0000256" key="5">
    <source>
        <dbReference type="RuleBase" id="RU004508"/>
    </source>
</evidence>
<dbReference type="InterPro" id="IPR000653">
    <property type="entry name" value="DegT/StrS_aminotransferase"/>
</dbReference>
<keyword evidence="6" id="KW-0808">Transferase</keyword>
<protein>
    <recommendedName>
        <fullName evidence="2">UDP-4-amino-4,6-dideoxy-N-acetyl-beta-L-altrosamine transaminase</fullName>
        <ecNumber evidence="2">2.6.1.92</ecNumber>
    </recommendedName>
</protein>
<dbReference type="InterPro" id="IPR015421">
    <property type="entry name" value="PyrdxlP-dep_Trfase_major"/>
</dbReference>
<dbReference type="EC" id="2.6.1.92" evidence="2"/>
<dbReference type="PANTHER" id="PTHR30244">
    <property type="entry name" value="TRANSAMINASE"/>
    <property type="match status" value="1"/>
</dbReference>
<dbReference type="PIRSF" id="PIRSF000390">
    <property type="entry name" value="PLP_StrS"/>
    <property type="match status" value="1"/>
</dbReference>
<evidence type="ECO:0000256" key="1">
    <source>
        <dbReference type="ARBA" id="ARBA00037999"/>
    </source>
</evidence>
<comment type="similarity">
    <text evidence="1 5">Belongs to the DegT/DnrJ/EryC1 family.</text>
</comment>
<dbReference type="InterPro" id="IPR015424">
    <property type="entry name" value="PyrdxlP-dep_Trfase"/>
</dbReference>
<sequence>MNFIPYGKQLLDKDDIDAVVQTLNSDYLTTGPKVIAFEDALSEYCNVTFTIAVANGTAALHLASLVLLNKGDKVLTTPNSFLATSNAILYAEAVPVFIDISEDGNIDLDLCEEALKKDSSIKAIYAVAFSGRMLDQVKLKYLKKTYNVSILEDCAHAIGAKDGTIKAASCINSDVSILSFHPVKHMTTGEGGAITTNSKELYEKMLILRGHGMVKTSEMKPWEYEMRELGFNYRITDMQCALGLSQLSKLDSFIKRRIELVKAYDKAFEGTIVNSLYTYDGKSSYHLYVVLVDFSTLSITKEHLFNELREKDIGIQLHYIPINKQPYYKSLGYGDEITPIMNKYYEECFSLPMFPKLRNEEQEYIIKTLFQVLNGQLK</sequence>
<evidence type="ECO:0000256" key="3">
    <source>
        <dbReference type="PIRSR" id="PIRSR000390-1"/>
    </source>
</evidence>
<dbReference type="SUPFAM" id="SSF53383">
    <property type="entry name" value="PLP-dependent transferases"/>
    <property type="match status" value="1"/>
</dbReference>
<reference evidence="6" key="1">
    <citation type="submission" date="2020-01" db="EMBL/GenBank/DDBJ databases">
        <authorList>
            <person name="Meier V. D."/>
            <person name="Meier V D."/>
        </authorList>
    </citation>
    <scope>NUCLEOTIDE SEQUENCE</scope>
    <source>
        <strain evidence="6">HLG_WM_MAG_03</strain>
    </source>
</reference>
<dbReference type="Pfam" id="PF01041">
    <property type="entry name" value="DegT_DnrJ_EryC1"/>
    <property type="match status" value="1"/>
</dbReference>
<dbReference type="GO" id="GO:0000271">
    <property type="term" value="P:polysaccharide biosynthetic process"/>
    <property type="evidence" value="ECO:0007669"/>
    <property type="project" value="TreeGrafter"/>
</dbReference>
<dbReference type="PANTHER" id="PTHR30244:SF34">
    <property type="entry name" value="DTDP-4-AMINO-4,6-DIDEOXYGALACTOSE TRANSAMINASE"/>
    <property type="match status" value="1"/>
</dbReference>
<proteinExistence type="inferred from homology"/>
<keyword evidence="4 5" id="KW-0663">Pyridoxal phosphate</keyword>
<dbReference type="InterPro" id="IPR015422">
    <property type="entry name" value="PyrdxlP-dep_Trfase_small"/>
</dbReference>
<feature type="modified residue" description="N6-(pyridoxal phosphate)lysine" evidence="4">
    <location>
        <position position="184"/>
    </location>
</feature>
<dbReference type="GO" id="GO:0030170">
    <property type="term" value="F:pyridoxal phosphate binding"/>
    <property type="evidence" value="ECO:0007669"/>
    <property type="project" value="TreeGrafter"/>
</dbReference>
<dbReference type="AlphaFoldDB" id="A0A6S6S4X9"/>
<evidence type="ECO:0000313" key="6">
    <source>
        <dbReference type="EMBL" id="CAA6799354.1"/>
    </source>
</evidence>
<dbReference type="NCBIfam" id="TIGR03588">
    <property type="entry name" value="PseC"/>
    <property type="match status" value="1"/>
</dbReference>
<dbReference type="EMBL" id="CACVAR010000040">
    <property type="protein sequence ID" value="CAA6799354.1"/>
    <property type="molecule type" value="Genomic_DNA"/>
</dbReference>
<gene>
    <name evidence="6" type="ORF">HELGO_WM30509</name>
</gene>
<dbReference type="InterPro" id="IPR020026">
    <property type="entry name" value="PseC"/>
</dbReference>
<feature type="active site" description="Proton acceptor" evidence="3">
    <location>
        <position position="184"/>
    </location>
</feature>